<dbReference type="InterPro" id="IPR032716">
    <property type="entry name" value="ACC_epsilon"/>
</dbReference>
<accession>A0ABS2VSJ5</accession>
<feature type="region of interest" description="Disordered" evidence="1">
    <location>
        <begin position="32"/>
        <end position="69"/>
    </location>
</feature>
<dbReference type="Pfam" id="PF13822">
    <property type="entry name" value="ACC_epsilon"/>
    <property type="match status" value="1"/>
</dbReference>
<dbReference type="EMBL" id="JAFFZS010000013">
    <property type="protein sequence ID" value="MBN0046083.1"/>
    <property type="molecule type" value="Genomic_DNA"/>
</dbReference>
<gene>
    <name evidence="2" type="ORF">JS756_18635</name>
</gene>
<feature type="compositionally biased region" description="Basic and acidic residues" evidence="1">
    <location>
        <begin position="47"/>
        <end position="60"/>
    </location>
</feature>
<organism evidence="2 3">
    <name type="scientific">Streptomyces actuosus</name>
    <dbReference type="NCBI Taxonomy" id="1885"/>
    <lineage>
        <taxon>Bacteria</taxon>
        <taxon>Bacillati</taxon>
        <taxon>Actinomycetota</taxon>
        <taxon>Actinomycetes</taxon>
        <taxon>Kitasatosporales</taxon>
        <taxon>Streptomycetaceae</taxon>
        <taxon>Streptomyces</taxon>
    </lineage>
</organism>
<proteinExistence type="predicted"/>
<protein>
    <submittedName>
        <fullName evidence="2">Acyl-CoA carboxylase subunit epsilon</fullName>
    </submittedName>
</protein>
<sequence length="69" mass="7242">MVIQVVKGRAGPAEIAALTSVLLARAAALAAAGPGLQEQPPPTAAWRRPERNQPHRDPRGWRVAGSRAA</sequence>
<name>A0ABS2VSJ5_STRAS</name>
<evidence type="ECO:0000313" key="2">
    <source>
        <dbReference type="EMBL" id="MBN0046083.1"/>
    </source>
</evidence>
<evidence type="ECO:0000313" key="3">
    <source>
        <dbReference type="Proteomes" id="UP000788262"/>
    </source>
</evidence>
<dbReference type="Proteomes" id="UP000788262">
    <property type="component" value="Unassembled WGS sequence"/>
</dbReference>
<reference evidence="2 3" key="1">
    <citation type="submission" date="2021-02" db="EMBL/GenBank/DDBJ databases">
        <title>Whole genome sequencing of Streptomyces actuosus VRA1.</title>
        <authorList>
            <person name="Sen G."/>
            <person name="Sen A."/>
        </authorList>
    </citation>
    <scope>NUCLEOTIDE SEQUENCE [LARGE SCALE GENOMIC DNA]</scope>
    <source>
        <strain evidence="2 3">VRA1</strain>
    </source>
</reference>
<keyword evidence="3" id="KW-1185">Reference proteome</keyword>
<evidence type="ECO:0000256" key="1">
    <source>
        <dbReference type="SAM" id="MobiDB-lite"/>
    </source>
</evidence>
<comment type="caution">
    <text evidence="2">The sequence shown here is derived from an EMBL/GenBank/DDBJ whole genome shotgun (WGS) entry which is preliminary data.</text>
</comment>